<organism evidence="1">
    <name type="scientific">Baileyella intestinalis</name>
    <dbReference type="NCBI Taxonomy" id="2606709"/>
    <lineage>
        <taxon>Bacteria</taxon>
        <taxon>Bacillati</taxon>
        <taxon>Bacillota</taxon>
        <taxon>Clostridia</taxon>
        <taxon>Peptostreptococcales</taxon>
        <taxon>Anaerovoracaceae</taxon>
        <taxon>Baileyella</taxon>
    </lineage>
</organism>
<name>A0A6A8M7R2_9FIRM</name>
<evidence type="ECO:0000313" key="1">
    <source>
        <dbReference type="EMBL" id="MST68853.1"/>
    </source>
</evidence>
<dbReference type="AlphaFoldDB" id="A0A6A8M7R2"/>
<accession>A0A6A8M7R2</accession>
<proteinExistence type="predicted"/>
<comment type="caution">
    <text evidence="1">The sequence shown here is derived from an EMBL/GenBank/DDBJ whole genome shotgun (WGS) entry which is preliminary data.</text>
</comment>
<gene>
    <name evidence="1" type="ORF">FYJ66_04505</name>
</gene>
<dbReference type="EMBL" id="VUNB01000003">
    <property type="protein sequence ID" value="MST68853.1"/>
    <property type="molecule type" value="Genomic_DNA"/>
</dbReference>
<sequence>MKAQRFTAILFIFIVGVLCLVSAPAVPRILTYRDTDFQGVLGDRGQGSRLDSGLSKEFPALTFWMGVYGEVNKTLGIRYIPDQEVGVAKLDGGQLSYGIDRLGDKRLDEYVENTATLKERLASRGGTDGRRYPWPQAKQ</sequence>
<protein>
    <submittedName>
        <fullName evidence="1">Uncharacterized protein</fullName>
    </submittedName>
</protein>
<reference evidence="1" key="1">
    <citation type="submission" date="2019-09" db="EMBL/GenBank/DDBJ databases">
        <title>In-depth cultivation of the pig gut microbiome towards novel bacterial diversity and tailored functional studies.</title>
        <authorList>
            <person name="Wylensek D."/>
            <person name="Hitch T.C.A."/>
            <person name="Clavel T."/>
        </authorList>
    </citation>
    <scope>NUCLEOTIDE SEQUENCE</scope>
    <source>
        <strain evidence="1">RF-744-FAT-WT-3</strain>
    </source>
</reference>
<dbReference type="RefSeq" id="WP_154572321.1">
    <property type="nucleotide sequence ID" value="NZ_VUNB01000003.1"/>
</dbReference>